<name>A0A922FT43_CARIL</name>
<keyword evidence="2" id="KW-0732">Signal</keyword>
<gene>
    <name evidence="4" type="ORF">I3842_02G081200</name>
</gene>
<comment type="caution">
    <text evidence="4">The sequence shown here is derived from an EMBL/GenBank/DDBJ whole genome shotgun (WGS) entry which is preliminary data.</text>
</comment>
<protein>
    <submittedName>
        <fullName evidence="4">Uncharacterized protein</fullName>
    </submittedName>
</protein>
<proteinExistence type="inferred from homology"/>
<accession>A0A922FT43</accession>
<feature type="transmembrane region" description="Helical" evidence="3">
    <location>
        <begin position="12"/>
        <end position="29"/>
    </location>
</feature>
<reference evidence="4" key="1">
    <citation type="submission" date="2021-01" db="EMBL/GenBank/DDBJ databases">
        <authorList>
            <person name="Lovell J.T."/>
            <person name="Bentley N."/>
            <person name="Bhattarai G."/>
            <person name="Jenkins J.W."/>
            <person name="Sreedasyam A."/>
            <person name="Alarcon Y."/>
            <person name="Bock C."/>
            <person name="Boston L."/>
            <person name="Carlson J."/>
            <person name="Cervantes K."/>
            <person name="Clermont K."/>
            <person name="Krom N."/>
            <person name="Kubenka K."/>
            <person name="Mamidi S."/>
            <person name="Mattison C."/>
            <person name="Monteros M."/>
            <person name="Pisani C."/>
            <person name="Plott C."/>
            <person name="Rajasekar S."/>
            <person name="Rhein H.S."/>
            <person name="Rohla C."/>
            <person name="Song M."/>
            <person name="Hilaire R.S."/>
            <person name="Shu S."/>
            <person name="Wells L."/>
            <person name="Wang X."/>
            <person name="Webber J."/>
            <person name="Heerema R.J."/>
            <person name="Klein P."/>
            <person name="Conner P."/>
            <person name="Grauke L."/>
            <person name="Grimwood J."/>
            <person name="Schmutz J."/>
            <person name="Randall J.J."/>
        </authorList>
    </citation>
    <scope>NUCLEOTIDE SEQUENCE</scope>
    <source>
        <tissue evidence="4">Leaf</tissue>
    </source>
</reference>
<dbReference type="EMBL" id="CM031826">
    <property type="protein sequence ID" value="KAG6726447.1"/>
    <property type="molecule type" value="Genomic_DNA"/>
</dbReference>
<keyword evidence="3" id="KW-0472">Membrane</keyword>
<dbReference type="Proteomes" id="UP000811246">
    <property type="component" value="Chromosome 2"/>
</dbReference>
<evidence type="ECO:0000313" key="5">
    <source>
        <dbReference type="Proteomes" id="UP000811246"/>
    </source>
</evidence>
<dbReference type="Pfam" id="PF04885">
    <property type="entry name" value="Stig1"/>
    <property type="match status" value="1"/>
</dbReference>
<dbReference type="AlphaFoldDB" id="A0A922FT43"/>
<evidence type="ECO:0000313" key="4">
    <source>
        <dbReference type="EMBL" id="KAG6726447.1"/>
    </source>
</evidence>
<dbReference type="InterPro" id="IPR006969">
    <property type="entry name" value="Stig-like"/>
</dbReference>
<feature type="non-terminal residue" evidence="4">
    <location>
        <position position="1"/>
    </location>
</feature>
<keyword evidence="3" id="KW-0812">Transmembrane</keyword>
<dbReference type="PANTHER" id="PTHR33227">
    <property type="entry name" value="STIGMA-SPECIFIC STIG1-LIKE PROTEIN 3"/>
    <property type="match status" value="1"/>
</dbReference>
<evidence type="ECO:0000256" key="2">
    <source>
        <dbReference type="ARBA" id="ARBA00022729"/>
    </source>
</evidence>
<evidence type="ECO:0000256" key="1">
    <source>
        <dbReference type="ARBA" id="ARBA00006010"/>
    </source>
</evidence>
<comment type="similarity">
    <text evidence="1">Belongs to the STIG1 family.</text>
</comment>
<sequence>SCKVVRLFRKTALTIIFFVLIVTFHGIVATQETSLQDSNGPAYLNFFRYVLLSRNRVLLCAKDWIKCYVQQFCKETMRDMNHCTGECGRACAYSLVCYDGKCVDIQNDPRHCGSCFEECPEQSRCSYAMCDHGG</sequence>
<evidence type="ECO:0000256" key="3">
    <source>
        <dbReference type="SAM" id="Phobius"/>
    </source>
</evidence>
<organism evidence="4 5">
    <name type="scientific">Carya illinoinensis</name>
    <name type="common">Pecan</name>
    <dbReference type="NCBI Taxonomy" id="32201"/>
    <lineage>
        <taxon>Eukaryota</taxon>
        <taxon>Viridiplantae</taxon>
        <taxon>Streptophyta</taxon>
        <taxon>Embryophyta</taxon>
        <taxon>Tracheophyta</taxon>
        <taxon>Spermatophyta</taxon>
        <taxon>Magnoliopsida</taxon>
        <taxon>eudicotyledons</taxon>
        <taxon>Gunneridae</taxon>
        <taxon>Pentapetalae</taxon>
        <taxon>rosids</taxon>
        <taxon>fabids</taxon>
        <taxon>Fagales</taxon>
        <taxon>Juglandaceae</taxon>
        <taxon>Carya</taxon>
    </lineage>
</organism>
<keyword evidence="3" id="KW-1133">Transmembrane helix</keyword>
<dbReference type="PANTHER" id="PTHR33227:SF54">
    <property type="entry name" value="PROTEIN STIG1"/>
    <property type="match status" value="1"/>
</dbReference>